<reference evidence="1" key="1">
    <citation type="journal article" date="2021" name="Proc. Natl. Acad. Sci. U.S.A.">
        <title>A Catalog of Tens of Thousands of Viruses from Human Metagenomes Reveals Hidden Associations with Chronic Diseases.</title>
        <authorList>
            <person name="Tisza M.J."/>
            <person name="Buck C.B."/>
        </authorList>
    </citation>
    <scope>NUCLEOTIDE SEQUENCE</scope>
    <source>
        <strain evidence="1">CtKm44</strain>
    </source>
</reference>
<proteinExistence type="predicted"/>
<organism evidence="1">
    <name type="scientific">Siphoviridae sp. ctKm44</name>
    <dbReference type="NCBI Taxonomy" id="2826245"/>
    <lineage>
        <taxon>Viruses</taxon>
        <taxon>Duplodnaviria</taxon>
        <taxon>Heunggongvirae</taxon>
        <taxon>Uroviricota</taxon>
        <taxon>Caudoviricetes</taxon>
    </lineage>
</organism>
<dbReference type="EMBL" id="BK014735">
    <property type="protein sequence ID" value="DAD73404.1"/>
    <property type="molecule type" value="Genomic_DNA"/>
</dbReference>
<sequence length="30" mass="3169">MGAKFGITGDIIAIGGINGFFGRHCQKVLF</sequence>
<name>A0A8S5LTS1_9CAUD</name>
<protein>
    <submittedName>
        <fullName evidence="1">Uncharacterized protein</fullName>
    </submittedName>
</protein>
<accession>A0A8S5LTS1</accession>
<evidence type="ECO:0000313" key="1">
    <source>
        <dbReference type="EMBL" id="DAD73404.1"/>
    </source>
</evidence>